<sequence>MLEAGHHPYELSFQLTDFPMYRLGNVEIAALSPRFQIVA</sequence>
<dbReference type="AlphaFoldDB" id="A0A0V1IPX1"/>
<gene>
    <name evidence="1" type="ORF">T4C_11225</name>
</gene>
<dbReference type="EMBL" id="JYDV01000211">
    <property type="protein sequence ID" value="KRZ24760.1"/>
    <property type="molecule type" value="Genomic_DNA"/>
</dbReference>
<comment type="caution">
    <text evidence="1">The sequence shown here is derived from an EMBL/GenBank/DDBJ whole genome shotgun (WGS) entry which is preliminary data.</text>
</comment>
<name>A0A0V1IPX1_TRIPS</name>
<reference evidence="1 2" key="1">
    <citation type="submission" date="2015-01" db="EMBL/GenBank/DDBJ databases">
        <title>Evolution of Trichinella species and genotypes.</title>
        <authorList>
            <person name="Korhonen P.K."/>
            <person name="Edoardo P."/>
            <person name="Giuseppe L.R."/>
            <person name="Gasser R.B."/>
        </authorList>
    </citation>
    <scope>NUCLEOTIDE SEQUENCE [LARGE SCALE GENOMIC DNA]</scope>
    <source>
        <strain evidence="1">ISS176</strain>
    </source>
</reference>
<proteinExistence type="predicted"/>
<organism evidence="1 2">
    <name type="scientific">Trichinella pseudospiralis</name>
    <name type="common">Parasitic roundworm</name>
    <dbReference type="NCBI Taxonomy" id="6337"/>
    <lineage>
        <taxon>Eukaryota</taxon>
        <taxon>Metazoa</taxon>
        <taxon>Ecdysozoa</taxon>
        <taxon>Nematoda</taxon>
        <taxon>Enoplea</taxon>
        <taxon>Dorylaimia</taxon>
        <taxon>Trichinellida</taxon>
        <taxon>Trichinellidae</taxon>
        <taxon>Trichinella</taxon>
    </lineage>
</organism>
<protein>
    <submittedName>
        <fullName evidence="1">Uncharacterized protein</fullName>
    </submittedName>
</protein>
<dbReference type="Proteomes" id="UP000054826">
    <property type="component" value="Unassembled WGS sequence"/>
</dbReference>
<accession>A0A0V1IPX1</accession>
<evidence type="ECO:0000313" key="1">
    <source>
        <dbReference type="EMBL" id="KRZ24760.1"/>
    </source>
</evidence>
<evidence type="ECO:0000313" key="2">
    <source>
        <dbReference type="Proteomes" id="UP000054826"/>
    </source>
</evidence>